<accession>A0A6M3J9I9</accession>
<protein>
    <submittedName>
        <fullName evidence="1">Uncharacterized protein</fullName>
    </submittedName>
</protein>
<evidence type="ECO:0000313" key="1">
    <source>
        <dbReference type="EMBL" id="QJA65702.1"/>
    </source>
</evidence>
<dbReference type="AlphaFoldDB" id="A0A6M3J9I9"/>
<organism evidence="1">
    <name type="scientific">viral metagenome</name>
    <dbReference type="NCBI Taxonomy" id="1070528"/>
    <lineage>
        <taxon>unclassified sequences</taxon>
        <taxon>metagenomes</taxon>
        <taxon>organismal metagenomes</taxon>
    </lineage>
</organism>
<name>A0A6M3J9I9_9ZZZZ</name>
<evidence type="ECO:0000313" key="2">
    <source>
        <dbReference type="EMBL" id="QJA68744.1"/>
    </source>
</evidence>
<proteinExistence type="predicted"/>
<dbReference type="EMBL" id="MT141543">
    <property type="protein sequence ID" value="QJA65702.1"/>
    <property type="molecule type" value="Genomic_DNA"/>
</dbReference>
<dbReference type="EMBL" id="MT141645">
    <property type="protein sequence ID" value="QJA68744.1"/>
    <property type="molecule type" value="Genomic_DNA"/>
</dbReference>
<sequence>MKKILILIALASILMTFPAVSNAQAVPEPTQPAIAPITTPEATGFSIHDISGNWTVLANLTNGKFFSAPSIDANIGSAFNGILLLDIKVAFPTNASNGDNAKKSILAGPWPGISITQLLVGHDKIKLAEGVHLKVGAGVLIAVSAIDGLDMRDWKEITFPGGSIGISF</sequence>
<gene>
    <name evidence="2" type="ORF">MM415A05828_0006</name>
    <name evidence="1" type="ORF">MM415B00381_0015</name>
</gene>
<reference evidence="1" key="1">
    <citation type="submission" date="2020-03" db="EMBL/GenBank/DDBJ databases">
        <title>The deep terrestrial virosphere.</title>
        <authorList>
            <person name="Holmfeldt K."/>
            <person name="Nilsson E."/>
            <person name="Simone D."/>
            <person name="Lopez-Fernandez M."/>
            <person name="Wu X."/>
            <person name="de Brujin I."/>
            <person name="Lundin D."/>
            <person name="Andersson A."/>
            <person name="Bertilsson S."/>
            <person name="Dopson M."/>
        </authorList>
    </citation>
    <scope>NUCLEOTIDE SEQUENCE</scope>
    <source>
        <strain evidence="2">MM415A05828</strain>
        <strain evidence="1">MM415B00381</strain>
    </source>
</reference>